<protein>
    <recommendedName>
        <fullName evidence="11">Aconitate hydratase</fullName>
        <shortName evidence="11">Aconitase</shortName>
        <ecNumber evidence="11">4.2.1.3</ecNumber>
    </recommendedName>
</protein>
<gene>
    <name evidence="15" type="primary">acnA</name>
    <name evidence="15" type="ORF">ITP53_33185</name>
</gene>
<dbReference type="InterPro" id="IPR015931">
    <property type="entry name" value="Acnase/IPM_dHydase_lsu_aba_1/3"/>
</dbReference>
<dbReference type="GO" id="GO:0046872">
    <property type="term" value="F:metal ion binding"/>
    <property type="evidence" value="ECO:0007669"/>
    <property type="project" value="UniProtKB-KW"/>
</dbReference>
<dbReference type="NCBIfam" id="TIGR01341">
    <property type="entry name" value="aconitase_1"/>
    <property type="match status" value="1"/>
</dbReference>
<keyword evidence="4" id="KW-0816">Tricarboxylic acid cycle</keyword>
<dbReference type="GO" id="GO:0051539">
    <property type="term" value="F:4 iron, 4 sulfur cluster binding"/>
    <property type="evidence" value="ECO:0007669"/>
    <property type="project" value="UniProtKB-KW"/>
</dbReference>
<evidence type="ECO:0000256" key="1">
    <source>
        <dbReference type="ARBA" id="ARBA00001966"/>
    </source>
</evidence>
<feature type="domain" description="Aconitase/3-isopropylmalate dehydratase large subunit alpha/beta/alpha" evidence="13">
    <location>
        <begin position="73"/>
        <end position="578"/>
    </location>
</feature>
<dbReference type="InterPro" id="IPR000573">
    <property type="entry name" value="AconitaseA/IPMdHydase_ssu_swvl"/>
</dbReference>
<dbReference type="InterPro" id="IPR036008">
    <property type="entry name" value="Aconitase_4Fe-4S_dom"/>
</dbReference>
<keyword evidence="16" id="KW-1185">Reference proteome</keyword>
<sequence>MSANSFGSRDTLRVGDASYEIFRLDAVEGAARLPYSLKILLENLLRTEDGANITADHIRALGGWDPGATPSVEIQFTPARVIMQDFTGVPCVVDLATMREAVRDLGGDPARINPLAPAELVIDHSVIVDYFGHPDAFKRNVEREYERNRERYQFLRWGQTAFDEFKVVPPGTGIVHQVNIEHLARVVMTRDGKAYPDTCVGTDSHTTMENGIGVLGWGVGGIEAEAAMLGQPISMLIPRVVGFKLSGQLPAGATATDLVLTITEILRKHGVVGKFVEFYGEGVASVPLADRATIGNMSPEFGSTCAIFPIDGQTVGYLRLTGRSEEQIALVEAYAKAQGLWLDPAAPEPVFSEYIELDLGTVVPSIAGPKRPQDRIALSAAKATWRHDVQNYVTDVTDEAVEETFPASDSPASNASANGGRPHKPVPVTLADGTSFEIDHGIVSIAAITSCTNTSNPYVMLGAALLARNAVDKGLTRKPWVKTSLAPGSQVVTGYFERSGLQPYLDKIGFNLVGYGCTTCIGNSGPLPPEISEAVQANDLAVTAVLSGNRNFEGRINPDVKMNYLASPPLVVAYALAGTMDLDLDTEPLGLGGDGEPVYLRDIWPSPEEISAVVNSSIGRDMFERDYADVFKGDDHWRSLPIPTGNTFDWDPASTYARKAPYFDGMPEKPEPVTDISGARVLVRVGDSVTTDHISPAGSIKAGTPAADYLRANGVEVKDFNSYGSRRGNHEVMIRGTFANIRLRNQIAPGTEGGYTRDFTRPGGPVSFIYDASVNYAAAGTPLVVLAGKEYGSGSSRDWAAKGTALLGVRAVIAESYERIHRSNLIGMGVLPLQYPEGASAASLGLTGEETFDITGVEELNGGGIPRTVHVKAGDVEFDAVVRIDTPGEADYYRHGGIMQYVLRSLLAK</sequence>
<dbReference type="Pfam" id="PF00330">
    <property type="entry name" value="Aconitase"/>
    <property type="match status" value="1"/>
</dbReference>
<comment type="catalytic activity">
    <reaction evidence="10 11">
        <text>citrate = D-threo-isocitrate</text>
        <dbReference type="Rhea" id="RHEA:10336"/>
        <dbReference type="ChEBI" id="CHEBI:15562"/>
        <dbReference type="ChEBI" id="CHEBI:16947"/>
        <dbReference type="EC" id="4.2.1.3"/>
    </reaction>
</comment>
<organism evidence="15 16">
    <name type="scientific">Nonomuraea cypriaca</name>
    <dbReference type="NCBI Taxonomy" id="1187855"/>
    <lineage>
        <taxon>Bacteria</taxon>
        <taxon>Bacillati</taxon>
        <taxon>Actinomycetota</taxon>
        <taxon>Actinomycetes</taxon>
        <taxon>Streptosporangiales</taxon>
        <taxon>Streptosporangiaceae</taxon>
        <taxon>Nonomuraea</taxon>
    </lineage>
</organism>
<dbReference type="InterPro" id="IPR006249">
    <property type="entry name" value="Aconitase/IRP2"/>
</dbReference>
<evidence type="ECO:0000256" key="4">
    <source>
        <dbReference type="ARBA" id="ARBA00022532"/>
    </source>
</evidence>
<dbReference type="PROSITE" id="PS00450">
    <property type="entry name" value="ACONITASE_1"/>
    <property type="match status" value="1"/>
</dbReference>
<dbReference type="RefSeq" id="WP_195899404.1">
    <property type="nucleotide sequence ID" value="NZ_JADOGI010000123.1"/>
</dbReference>
<dbReference type="GO" id="GO:0003994">
    <property type="term" value="F:aconitate hydratase activity"/>
    <property type="evidence" value="ECO:0007669"/>
    <property type="project" value="UniProtKB-EC"/>
</dbReference>
<evidence type="ECO:0000256" key="10">
    <source>
        <dbReference type="ARBA" id="ARBA00023501"/>
    </source>
</evidence>
<dbReference type="EMBL" id="JADOGI010000123">
    <property type="protein sequence ID" value="MBF8190486.1"/>
    <property type="molecule type" value="Genomic_DNA"/>
</dbReference>
<dbReference type="FunFam" id="3.30.499.10:FF:000009">
    <property type="entry name" value="Aconitate hydratase"/>
    <property type="match status" value="1"/>
</dbReference>
<evidence type="ECO:0000259" key="14">
    <source>
        <dbReference type="Pfam" id="PF00694"/>
    </source>
</evidence>
<dbReference type="CDD" id="cd01580">
    <property type="entry name" value="AcnA_IRP_Swivel"/>
    <property type="match status" value="1"/>
</dbReference>
<keyword evidence="7 11" id="KW-0408">Iron</keyword>
<dbReference type="PANTHER" id="PTHR11670">
    <property type="entry name" value="ACONITASE/IRON-RESPONSIVE ELEMENT FAMILY MEMBER"/>
    <property type="match status" value="1"/>
</dbReference>
<keyword evidence="9 11" id="KW-0456">Lyase</keyword>
<comment type="caution">
    <text evidence="15">The sequence shown here is derived from an EMBL/GenBank/DDBJ whole genome shotgun (WGS) entry which is preliminary data.</text>
</comment>
<dbReference type="EC" id="4.2.1.3" evidence="11"/>
<dbReference type="NCBIfam" id="NF009520">
    <property type="entry name" value="PRK12881.1"/>
    <property type="match status" value="1"/>
</dbReference>
<comment type="cofactor">
    <cofactor evidence="1">
        <name>[4Fe-4S] cluster</name>
        <dbReference type="ChEBI" id="CHEBI:49883"/>
    </cofactor>
</comment>
<feature type="compositionally biased region" description="Low complexity" evidence="12">
    <location>
        <begin position="406"/>
        <end position="418"/>
    </location>
</feature>
<evidence type="ECO:0000256" key="12">
    <source>
        <dbReference type="SAM" id="MobiDB-lite"/>
    </source>
</evidence>
<evidence type="ECO:0000256" key="11">
    <source>
        <dbReference type="RuleBase" id="RU361275"/>
    </source>
</evidence>
<feature type="domain" description="Aconitase A/isopropylmalate dehydratase small subunit swivel" evidence="14">
    <location>
        <begin position="708"/>
        <end position="837"/>
    </location>
</feature>
<accession>A0A931ACU2</accession>
<evidence type="ECO:0000256" key="8">
    <source>
        <dbReference type="ARBA" id="ARBA00023014"/>
    </source>
</evidence>
<dbReference type="FunFam" id="3.30.499.10:FF:000002">
    <property type="entry name" value="Aconitate hydratase"/>
    <property type="match status" value="1"/>
</dbReference>
<evidence type="ECO:0000313" key="16">
    <source>
        <dbReference type="Proteomes" id="UP000605361"/>
    </source>
</evidence>
<dbReference type="Proteomes" id="UP000605361">
    <property type="component" value="Unassembled WGS sequence"/>
</dbReference>
<dbReference type="PROSITE" id="PS01244">
    <property type="entry name" value="ACONITASE_2"/>
    <property type="match status" value="1"/>
</dbReference>
<dbReference type="FunFam" id="3.20.19.10:FF:000001">
    <property type="entry name" value="Aconitate hydratase"/>
    <property type="match status" value="1"/>
</dbReference>
<dbReference type="InterPro" id="IPR001030">
    <property type="entry name" value="Acoase/IPM_deHydtase_lsu_aba"/>
</dbReference>
<dbReference type="NCBIfam" id="NF006757">
    <property type="entry name" value="PRK09277.1"/>
    <property type="match status" value="1"/>
</dbReference>
<dbReference type="GO" id="GO:0019679">
    <property type="term" value="P:propionate metabolic process, methylcitrate cycle"/>
    <property type="evidence" value="ECO:0007669"/>
    <property type="project" value="UniProtKB-ARBA"/>
</dbReference>
<keyword evidence="6" id="KW-0694">RNA-binding</keyword>
<proteinExistence type="inferred from homology"/>
<dbReference type="PRINTS" id="PR00415">
    <property type="entry name" value="ACONITASE"/>
</dbReference>
<feature type="region of interest" description="Disordered" evidence="12">
    <location>
        <begin position="403"/>
        <end position="424"/>
    </location>
</feature>
<dbReference type="InterPro" id="IPR044137">
    <property type="entry name" value="AcnA_IRP_Swivel"/>
</dbReference>
<dbReference type="InterPro" id="IPR018136">
    <property type="entry name" value="Aconitase_4Fe-4S_BS"/>
</dbReference>
<evidence type="ECO:0000256" key="9">
    <source>
        <dbReference type="ARBA" id="ARBA00023239"/>
    </source>
</evidence>
<keyword evidence="11" id="KW-0004">4Fe-4S</keyword>
<comment type="similarity">
    <text evidence="3 11">Belongs to the aconitase/IPM isomerase family.</text>
</comment>
<dbReference type="InterPro" id="IPR015928">
    <property type="entry name" value="Aconitase/3IPM_dehydase_swvl"/>
</dbReference>
<evidence type="ECO:0000256" key="6">
    <source>
        <dbReference type="ARBA" id="ARBA00022884"/>
    </source>
</evidence>
<evidence type="ECO:0000256" key="7">
    <source>
        <dbReference type="ARBA" id="ARBA00023004"/>
    </source>
</evidence>
<comment type="function">
    <text evidence="11">Catalyzes the isomerization of citrate to isocitrate via cis-aconitate.</text>
</comment>
<dbReference type="SUPFAM" id="SSF52016">
    <property type="entry name" value="LeuD/IlvD-like"/>
    <property type="match status" value="1"/>
</dbReference>
<dbReference type="GO" id="GO:0003723">
    <property type="term" value="F:RNA binding"/>
    <property type="evidence" value="ECO:0007669"/>
    <property type="project" value="UniProtKB-KW"/>
</dbReference>
<keyword evidence="8 11" id="KW-0411">Iron-sulfur</keyword>
<dbReference type="AlphaFoldDB" id="A0A931ACU2"/>
<dbReference type="GO" id="GO:0006099">
    <property type="term" value="P:tricarboxylic acid cycle"/>
    <property type="evidence" value="ECO:0007669"/>
    <property type="project" value="UniProtKB-KW"/>
</dbReference>
<evidence type="ECO:0000313" key="15">
    <source>
        <dbReference type="EMBL" id="MBF8190486.1"/>
    </source>
</evidence>
<comment type="pathway">
    <text evidence="2">Carbohydrate metabolism; tricarboxylic acid cycle; isocitrate from oxaloacetate: step 2/2.</text>
</comment>
<dbReference type="Gene3D" id="3.30.499.10">
    <property type="entry name" value="Aconitase, domain 3"/>
    <property type="match status" value="2"/>
</dbReference>
<evidence type="ECO:0000259" key="13">
    <source>
        <dbReference type="Pfam" id="PF00330"/>
    </source>
</evidence>
<dbReference type="CDD" id="cd01586">
    <property type="entry name" value="AcnA_IRP"/>
    <property type="match status" value="1"/>
</dbReference>
<dbReference type="Gene3D" id="6.10.190.10">
    <property type="match status" value="1"/>
</dbReference>
<name>A0A931ACU2_9ACTN</name>
<evidence type="ECO:0000256" key="3">
    <source>
        <dbReference type="ARBA" id="ARBA00007185"/>
    </source>
</evidence>
<dbReference type="Gene3D" id="3.20.19.10">
    <property type="entry name" value="Aconitase, domain 4"/>
    <property type="match status" value="1"/>
</dbReference>
<dbReference type="Pfam" id="PF00694">
    <property type="entry name" value="Aconitase_C"/>
    <property type="match status" value="1"/>
</dbReference>
<keyword evidence="5" id="KW-0479">Metal-binding</keyword>
<evidence type="ECO:0000256" key="2">
    <source>
        <dbReference type="ARBA" id="ARBA00004717"/>
    </source>
</evidence>
<dbReference type="SUPFAM" id="SSF53732">
    <property type="entry name" value="Aconitase iron-sulfur domain"/>
    <property type="match status" value="1"/>
</dbReference>
<evidence type="ECO:0000256" key="5">
    <source>
        <dbReference type="ARBA" id="ARBA00022723"/>
    </source>
</evidence>
<reference evidence="15" key="1">
    <citation type="submission" date="2020-11" db="EMBL/GenBank/DDBJ databases">
        <title>Whole-genome analyses of Nonomuraea sp. K274.</title>
        <authorList>
            <person name="Veyisoglu A."/>
        </authorList>
    </citation>
    <scope>NUCLEOTIDE SEQUENCE</scope>
    <source>
        <strain evidence="15">K274</strain>
    </source>
</reference>